<name>A0A7W5AYS3_9BACL</name>
<accession>A0A7W5AYS3</accession>
<feature type="domain" description="AB hydrolase-1" evidence="1">
    <location>
        <begin position="18"/>
        <end position="249"/>
    </location>
</feature>
<reference evidence="2 3" key="1">
    <citation type="submission" date="2020-08" db="EMBL/GenBank/DDBJ databases">
        <title>Genomic Encyclopedia of Type Strains, Phase III (KMG-III): the genomes of soil and plant-associated and newly described type strains.</title>
        <authorList>
            <person name="Whitman W."/>
        </authorList>
    </citation>
    <scope>NUCLEOTIDE SEQUENCE [LARGE SCALE GENOMIC DNA]</scope>
    <source>
        <strain evidence="2 3">CECT 5862</strain>
    </source>
</reference>
<dbReference type="AlphaFoldDB" id="A0A7W5AYS3"/>
<gene>
    <name evidence="2" type="ORF">FHS18_003300</name>
</gene>
<keyword evidence="3" id="KW-1185">Reference proteome</keyword>
<dbReference type="PRINTS" id="PR00111">
    <property type="entry name" value="ABHYDROLASE"/>
</dbReference>
<dbReference type="PANTHER" id="PTHR37017:SF11">
    <property type="entry name" value="ESTERASE_LIPASE_THIOESTERASE DOMAIN-CONTAINING PROTEIN"/>
    <property type="match status" value="1"/>
</dbReference>
<evidence type="ECO:0000313" key="2">
    <source>
        <dbReference type="EMBL" id="MBB3111232.1"/>
    </source>
</evidence>
<sequence>MNDLNYSYAYARSQPMTFVLIHGSWANAGFWNGTAAALRQMGHTVHAPEYAGHGPNANKDVTHADITKSVVDYILAHQLRDFVLVGHSFGGSVIQKVAEQVPDRIKRLVFWDAFVVNDGEALIDNVPPQAQKFFLELANNSKDFTITLPFSYFRDAFVNTADYHTAQQLYKLTISEPAKPLVEKLDLKKFFSLNIPKSYLYLTEDNVLPQNEAYSWHPHLSGRLGQFRLIKGHGDHFVPAYHQPAKLAQLIVAAGRD</sequence>
<dbReference type="InterPro" id="IPR052897">
    <property type="entry name" value="Sec-Metab_Biosynth_Hydrolase"/>
</dbReference>
<comment type="caution">
    <text evidence="2">The sequence shown here is derived from an EMBL/GenBank/DDBJ whole genome shotgun (WGS) entry which is preliminary data.</text>
</comment>
<dbReference type="RefSeq" id="WP_246427683.1">
    <property type="nucleotide sequence ID" value="NZ_JACHXK010000006.1"/>
</dbReference>
<proteinExistence type="predicted"/>
<protein>
    <submittedName>
        <fullName evidence="2">Pimeloyl-ACP methyl ester carboxylesterase</fullName>
    </submittedName>
</protein>
<dbReference type="InterPro" id="IPR000073">
    <property type="entry name" value="AB_hydrolase_1"/>
</dbReference>
<dbReference type="Pfam" id="PF12697">
    <property type="entry name" value="Abhydrolase_6"/>
    <property type="match status" value="1"/>
</dbReference>
<evidence type="ECO:0000259" key="1">
    <source>
        <dbReference type="Pfam" id="PF12697"/>
    </source>
</evidence>
<dbReference type="PANTHER" id="PTHR37017">
    <property type="entry name" value="AB HYDROLASE-1 DOMAIN-CONTAINING PROTEIN-RELATED"/>
    <property type="match status" value="1"/>
</dbReference>
<evidence type="ECO:0000313" key="3">
    <source>
        <dbReference type="Proteomes" id="UP000570361"/>
    </source>
</evidence>
<dbReference type="InterPro" id="IPR029058">
    <property type="entry name" value="AB_hydrolase_fold"/>
</dbReference>
<organism evidence="2 3">
    <name type="scientific">Paenibacillus phyllosphaerae</name>
    <dbReference type="NCBI Taxonomy" id="274593"/>
    <lineage>
        <taxon>Bacteria</taxon>
        <taxon>Bacillati</taxon>
        <taxon>Bacillota</taxon>
        <taxon>Bacilli</taxon>
        <taxon>Bacillales</taxon>
        <taxon>Paenibacillaceae</taxon>
        <taxon>Paenibacillus</taxon>
    </lineage>
</organism>
<dbReference type="Gene3D" id="3.40.50.1820">
    <property type="entry name" value="alpha/beta hydrolase"/>
    <property type="match status" value="1"/>
</dbReference>
<dbReference type="Proteomes" id="UP000570361">
    <property type="component" value="Unassembled WGS sequence"/>
</dbReference>
<dbReference type="SUPFAM" id="SSF53474">
    <property type="entry name" value="alpha/beta-Hydrolases"/>
    <property type="match status" value="1"/>
</dbReference>
<dbReference type="EMBL" id="JACHXK010000006">
    <property type="protein sequence ID" value="MBB3111232.1"/>
    <property type="molecule type" value="Genomic_DNA"/>
</dbReference>